<evidence type="ECO:0000256" key="10">
    <source>
        <dbReference type="SAM" id="MobiDB-lite"/>
    </source>
</evidence>
<evidence type="ECO:0000313" key="13">
    <source>
        <dbReference type="EMBL" id="KAK2885464.1"/>
    </source>
</evidence>
<feature type="compositionally biased region" description="Gly residues" evidence="10">
    <location>
        <begin position="722"/>
        <end position="737"/>
    </location>
</feature>
<evidence type="ECO:0000256" key="4">
    <source>
        <dbReference type="ARBA" id="ARBA00022723"/>
    </source>
</evidence>
<dbReference type="PANTHER" id="PTHR13578">
    <property type="entry name" value="ADDITIONAL SEX COMBS LIKE PROTEIN ASXL"/>
    <property type="match status" value="1"/>
</dbReference>
<comment type="similarity">
    <text evidence="2">Belongs to the Asx family.</text>
</comment>
<feature type="compositionally biased region" description="Low complexity" evidence="10">
    <location>
        <begin position="515"/>
        <end position="601"/>
    </location>
</feature>
<comment type="subcellular location">
    <subcellularLocation>
        <location evidence="1">Nucleus</location>
    </subcellularLocation>
</comment>
<feature type="compositionally biased region" description="Low complexity" evidence="10">
    <location>
        <begin position="421"/>
        <end position="443"/>
    </location>
</feature>
<feature type="domain" description="DEUBAD" evidence="12">
    <location>
        <begin position="247"/>
        <end position="356"/>
    </location>
</feature>
<keyword evidence="7" id="KW-0805">Transcription regulation</keyword>
<evidence type="ECO:0000313" key="14">
    <source>
        <dbReference type="Proteomes" id="UP001187343"/>
    </source>
</evidence>
<feature type="compositionally biased region" description="Low complexity" evidence="10">
    <location>
        <begin position="801"/>
        <end position="825"/>
    </location>
</feature>
<feature type="compositionally biased region" description="Basic and acidic residues" evidence="10">
    <location>
        <begin position="983"/>
        <end position="1007"/>
    </location>
</feature>
<dbReference type="Pfam" id="PF05066">
    <property type="entry name" value="HARE-HTH"/>
    <property type="match status" value="1"/>
</dbReference>
<evidence type="ECO:0008006" key="15">
    <source>
        <dbReference type="Google" id="ProtNLM"/>
    </source>
</evidence>
<evidence type="ECO:0000259" key="11">
    <source>
        <dbReference type="PROSITE" id="PS51913"/>
    </source>
</evidence>
<feature type="region of interest" description="Disordered" evidence="10">
    <location>
        <begin position="979"/>
        <end position="1046"/>
    </location>
</feature>
<evidence type="ECO:0000259" key="12">
    <source>
        <dbReference type="PROSITE" id="PS51916"/>
    </source>
</evidence>
<dbReference type="InterPro" id="IPR044867">
    <property type="entry name" value="DEUBAD_dom"/>
</dbReference>
<feature type="compositionally biased region" description="Pro residues" evidence="10">
    <location>
        <begin position="478"/>
        <end position="490"/>
    </location>
</feature>
<dbReference type="GO" id="GO:0003682">
    <property type="term" value="F:chromatin binding"/>
    <property type="evidence" value="ECO:0007669"/>
    <property type="project" value="TreeGrafter"/>
</dbReference>
<dbReference type="InterPro" id="IPR024811">
    <property type="entry name" value="ASX/ASX-like"/>
</dbReference>
<evidence type="ECO:0000256" key="3">
    <source>
        <dbReference type="ARBA" id="ARBA00022491"/>
    </source>
</evidence>
<evidence type="ECO:0000256" key="8">
    <source>
        <dbReference type="ARBA" id="ARBA00023163"/>
    </source>
</evidence>
<feature type="compositionally biased region" description="Polar residues" evidence="10">
    <location>
        <begin position="826"/>
        <end position="842"/>
    </location>
</feature>
<keyword evidence="4" id="KW-0479">Metal-binding</keyword>
<feature type="region of interest" description="Disordered" evidence="10">
    <location>
        <begin position="387"/>
        <end position="448"/>
    </location>
</feature>
<evidence type="ECO:0000256" key="6">
    <source>
        <dbReference type="ARBA" id="ARBA00022833"/>
    </source>
</evidence>
<feature type="compositionally biased region" description="Low complexity" evidence="10">
    <location>
        <begin position="1540"/>
        <end position="1551"/>
    </location>
</feature>
<proteinExistence type="inferred from homology"/>
<dbReference type="InterPro" id="IPR028020">
    <property type="entry name" value="ASX_DEUBAD_dom"/>
</dbReference>
<feature type="compositionally biased region" description="Polar residues" evidence="10">
    <location>
        <begin position="1404"/>
        <end position="1414"/>
    </location>
</feature>
<keyword evidence="5" id="KW-0863">Zinc-finger</keyword>
<dbReference type="GO" id="GO:0008270">
    <property type="term" value="F:zinc ion binding"/>
    <property type="evidence" value="ECO:0007669"/>
    <property type="project" value="UniProtKB-KW"/>
</dbReference>
<organism evidence="13 14">
    <name type="scientific">Cirrhinus molitorella</name>
    <name type="common">mud carp</name>
    <dbReference type="NCBI Taxonomy" id="172907"/>
    <lineage>
        <taxon>Eukaryota</taxon>
        <taxon>Metazoa</taxon>
        <taxon>Chordata</taxon>
        <taxon>Craniata</taxon>
        <taxon>Vertebrata</taxon>
        <taxon>Euteleostomi</taxon>
        <taxon>Actinopterygii</taxon>
        <taxon>Neopterygii</taxon>
        <taxon>Teleostei</taxon>
        <taxon>Ostariophysi</taxon>
        <taxon>Cypriniformes</taxon>
        <taxon>Cyprinidae</taxon>
        <taxon>Labeoninae</taxon>
        <taxon>Labeonini</taxon>
        <taxon>Cirrhinus</taxon>
    </lineage>
</organism>
<evidence type="ECO:0000256" key="1">
    <source>
        <dbReference type="ARBA" id="ARBA00004123"/>
    </source>
</evidence>
<feature type="domain" description="HTH HARE-type" evidence="11">
    <location>
        <begin position="11"/>
        <end position="88"/>
    </location>
</feature>
<evidence type="ECO:0000256" key="2">
    <source>
        <dbReference type="ARBA" id="ARBA00006391"/>
    </source>
</evidence>
<dbReference type="GO" id="GO:0042975">
    <property type="term" value="F:peroxisome proliferator activated receptor binding"/>
    <property type="evidence" value="ECO:0007669"/>
    <property type="project" value="TreeGrafter"/>
</dbReference>
<evidence type="ECO:0000256" key="5">
    <source>
        <dbReference type="ARBA" id="ARBA00022771"/>
    </source>
</evidence>
<feature type="compositionally biased region" description="Polar residues" evidence="10">
    <location>
        <begin position="141"/>
        <end position="153"/>
    </location>
</feature>
<feature type="region of interest" description="Disordered" evidence="10">
    <location>
        <begin position="1531"/>
        <end position="1551"/>
    </location>
</feature>
<dbReference type="GO" id="GO:0003677">
    <property type="term" value="F:DNA binding"/>
    <property type="evidence" value="ECO:0007669"/>
    <property type="project" value="InterPro"/>
</dbReference>
<feature type="compositionally biased region" description="Basic residues" evidence="10">
    <location>
        <begin position="388"/>
        <end position="418"/>
    </location>
</feature>
<dbReference type="GO" id="GO:0035517">
    <property type="term" value="C:PR-DUB complex"/>
    <property type="evidence" value="ECO:0007669"/>
    <property type="project" value="TreeGrafter"/>
</dbReference>
<feature type="compositionally biased region" description="Polar residues" evidence="10">
    <location>
        <begin position="777"/>
        <end position="800"/>
    </location>
</feature>
<keyword evidence="8" id="KW-0804">Transcription</keyword>
<feature type="compositionally biased region" description="Low complexity" evidence="10">
    <location>
        <begin position="154"/>
        <end position="164"/>
    </location>
</feature>
<keyword evidence="6" id="KW-0862">Zinc</keyword>
<feature type="region of interest" description="Disordered" evidence="10">
    <location>
        <begin position="470"/>
        <end position="902"/>
    </location>
</feature>
<feature type="compositionally biased region" description="Low complexity" evidence="10">
    <location>
        <begin position="106"/>
        <end position="115"/>
    </location>
</feature>
<feature type="compositionally biased region" description="Low complexity" evidence="10">
    <location>
        <begin position="704"/>
        <end position="721"/>
    </location>
</feature>
<evidence type="ECO:0000256" key="7">
    <source>
        <dbReference type="ARBA" id="ARBA00023015"/>
    </source>
</evidence>
<keyword evidence="9" id="KW-0539">Nucleus</keyword>
<dbReference type="GO" id="GO:0009887">
    <property type="term" value="P:animal organ morphogenesis"/>
    <property type="evidence" value="ECO:0007669"/>
    <property type="project" value="TreeGrafter"/>
</dbReference>
<feature type="compositionally biased region" description="Gly residues" evidence="10">
    <location>
        <begin position="755"/>
        <end position="765"/>
    </location>
</feature>
<dbReference type="Pfam" id="PF13922">
    <property type="entry name" value="PHD_3"/>
    <property type="match status" value="1"/>
</dbReference>
<feature type="region of interest" description="Disordered" evidence="10">
    <location>
        <begin position="94"/>
        <end position="211"/>
    </location>
</feature>
<dbReference type="InterPro" id="IPR007759">
    <property type="entry name" value="Asxl_HARE-HTH"/>
</dbReference>
<dbReference type="GO" id="GO:0045944">
    <property type="term" value="P:positive regulation of transcription by RNA polymerase II"/>
    <property type="evidence" value="ECO:0007669"/>
    <property type="project" value="TreeGrafter"/>
</dbReference>
<reference evidence="13" key="1">
    <citation type="submission" date="2023-08" db="EMBL/GenBank/DDBJ databases">
        <title>Chromosome-level Genome Assembly of mud carp (Cirrhinus molitorella).</title>
        <authorList>
            <person name="Liu H."/>
        </authorList>
    </citation>
    <scope>NUCLEOTIDE SEQUENCE</scope>
    <source>
        <strain evidence="13">Prfri</strain>
        <tissue evidence="13">Muscle</tissue>
    </source>
</reference>
<feature type="region of interest" description="Disordered" evidence="10">
    <location>
        <begin position="1386"/>
        <end position="1425"/>
    </location>
</feature>
<dbReference type="Pfam" id="PF13919">
    <property type="entry name" value="ASXH"/>
    <property type="match status" value="1"/>
</dbReference>
<protein>
    <recommendedName>
        <fullName evidence="15">Polycomb group protein ASXL1</fullName>
    </recommendedName>
</protein>
<feature type="compositionally biased region" description="Acidic residues" evidence="10">
    <location>
        <begin position="1035"/>
        <end position="1046"/>
    </location>
</feature>
<feature type="region of interest" description="Disordered" evidence="10">
    <location>
        <begin position="939"/>
        <end position="967"/>
    </location>
</feature>
<dbReference type="PANTHER" id="PTHR13578:SF19">
    <property type="entry name" value="POLYCOMB GROUP PROTEIN ASXL1"/>
    <property type="match status" value="1"/>
</dbReference>
<gene>
    <name evidence="13" type="ORF">Q8A67_016301</name>
</gene>
<name>A0AA88PGD4_9TELE</name>
<dbReference type="Proteomes" id="UP001187343">
    <property type="component" value="Unassembled WGS sequence"/>
</dbReference>
<feature type="region of interest" description="Disordered" evidence="10">
    <location>
        <begin position="1257"/>
        <end position="1319"/>
    </location>
</feature>
<keyword evidence="14" id="KW-1185">Reference proteome</keyword>
<dbReference type="PROSITE" id="PS51913">
    <property type="entry name" value="HTH_HARE"/>
    <property type="match status" value="1"/>
</dbReference>
<comment type="caution">
    <text evidence="13">The sequence shown here is derived from an EMBL/GenBank/DDBJ whole genome shotgun (WGS) entry which is preliminary data.</text>
</comment>
<keyword evidence="3" id="KW-0678">Repressor</keyword>
<evidence type="ECO:0000256" key="9">
    <source>
        <dbReference type="ARBA" id="ARBA00023242"/>
    </source>
</evidence>
<feature type="compositionally biased region" description="Basic and acidic residues" evidence="10">
    <location>
        <begin position="1386"/>
        <end position="1397"/>
    </location>
</feature>
<feature type="compositionally biased region" description="Polar residues" evidence="10">
    <location>
        <begin position="1309"/>
        <end position="1319"/>
    </location>
</feature>
<dbReference type="EMBL" id="JAUYZG010000016">
    <property type="protein sequence ID" value="KAK2885464.1"/>
    <property type="molecule type" value="Genomic_DNA"/>
</dbReference>
<dbReference type="PROSITE" id="PS51916">
    <property type="entry name" value="DEUBAD"/>
    <property type="match status" value="1"/>
</dbReference>
<sequence length="1672" mass="177557">MKDKQKRKKERTWAEAARMVLENFSDAPMTPKQILHVIQTKGLKEMSGTAPLACLVTMLHSQVRGDRVKNSIFFKLPGRMSLFTLKKNALQWTKSPSANESGDGTGTPTASTTSTVEGAEQESCDSTETAAASGENDASVDETSSSASCSTEPQTRLSRSSQSGRQRKKAVMMPRVVLTPLKVNGEHVPSGAAGRRREGSRGGPGPTLRTRSELGWKRTQHFKSIRGLRSGPMKRNRGGVEVDFETPGSILVNTNIRALINTRTFAAFPSHSQQQLLQLLPEVDRQVGPDGLARLSSSALNNEFFTHASQSWKERLAEGEFTHEMQVRFRQEMEKEKKVEAWKEKFFEEYHGQRSGLTREEALKLTMSDAGDVAGAVLDTDTAAVATPKRRSVGRRRREGRIRRRSRADLRRRARRTLCKTTTPAVPSTETTESTPTPDVEPSVASPVPETTAVQAEVVLQTDLGLEASEENLSAEPVPSPAPVPTPPPASTSSTCDEPEASTCLLPEVPEPVVASTSSPSSSSSSTSSSSSPSSSPSSASERQTFAASSDSSSSSSSSTAAVATDPLDDGASVITTGTAGTGASSRESSPAASPATASPAIQLKEQKRRPDESQAFTSFPEKRARLDERQSFRNTVDCVHSEKPQPTTEEPKVPPIRIQLSRIKPPWVKGPPTYQICPRIVPPNEGSRRSGTGARTLADIKARAQQARAQREAAAAVAASGDGGGPGGSGPGGGTGIPDRSSGRRSREHPGPVEPGGGGGGGGRRGGRVDLEEQESPASSHSSGTQLQLSSVDSADRPQTSTPLTEPSPSSVSSNPSLPTSESPKTLTLSPPATDSPASQDQVEEICGVEEVTACPSDKASEQTLDTPVPTPSEPESFCCHQEGRGEEAESSESRTTTPVCTSASNDAVSLVPTSIPDSLPRFGAQGVDVIRTLAASSQPWDSEKNGGGHHPGTTGVIQHGSDLKMPKETLVTARNGWVESSEEHSMREGMLQEHRNGGSDADGKYESASLPCLPNDAGEEDNGAHSDSTETASDFENETQEEEMVDWHGTQMDSNSMQAQNTKSQNQPVIQTSSRLTSSMLNPPQHQQPVIQAHVSNPNHTQTVIQACFPNGVPNQPVIHAHKQRPIHTHAVNHAQDQIPTPPSQAQVQAYLTQAERDQSRNLRLNDNSNGVKLFVSTEDDTKPLGRGPGEDFVLKNSAVPHVGRRVQGSSRPVSSVEANNPLVTQLLQGSLPLEKVLPQPHSVSKLEINRLPGAPAVNSTNRQPLRNLGPRFRGPSESGGPMETGGSDFQHKAPSARVSPGPGRNFGSSPPGSTPSRMACLFEEASPRSANVQFASQQPGGAMPSGAVPVITSLPSNSSARTTMDMNSQNAPVYESAVIKEHPGPLHQRGETPERPAGFQQHPNNLSQSVCRTAPDAPSPPHGDLCPSEVVPTVKINWRPSKPQPPQHPTYQQQLSPVATVKNEVSLRPSCQQALTKNSPAPNSGNTSVVITKKEPLDNFHGGGGAMEGLINMEMSLVRMAKKEQVKNPYARQADTSASPVSSSPSSLASSLPYQLYGKLPKLQQSGGNGGSSSGFSYTANVSVVDGSGFSRSLADGVLQLRPRVSVGNSGGQSATLSIQAFADSAAEEVALKCSCRLKAMIMCQGCGAFCHDDCIGPSKLCVSCLVVR</sequence>
<dbReference type="InterPro" id="IPR026905">
    <property type="entry name" value="ASX-like_PHD"/>
</dbReference>
<feature type="compositionally biased region" description="Basic and acidic residues" evidence="10">
    <location>
        <begin position="621"/>
        <end position="632"/>
    </location>
</feature>
<accession>A0AA88PGD4</accession>